<evidence type="ECO:0000313" key="2">
    <source>
        <dbReference type="EMBL" id="MBZ1350873.1"/>
    </source>
</evidence>
<organism evidence="2 3">
    <name type="scientific">Zwartia hollandica</name>
    <dbReference type="NCBI Taxonomy" id="324606"/>
    <lineage>
        <taxon>Bacteria</taxon>
        <taxon>Pseudomonadati</taxon>
        <taxon>Pseudomonadota</taxon>
        <taxon>Betaproteobacteria</taxon>
        <taxon>Burkholderiales</taxon>
        <taxon>Alcaligenaceae</taxon>
        <taxon>Zwartia</taxon>
    </lineage>
</organism>
<dbReference type="EMBL" id="JAHXRI010000007">
    <property type="protein sequence ID" value="MBZ1350873.1"/>
    <property type="molecule type" value="Genomic_DNA"/>
</dbReference>
<name>A0A953NAR6_9BURK</name>
<protein>
    <submittedName>
        <fullName evidence="2">Uncharacterized protein</fullName>
    </submittedName>
</protein>
<keyword evidence="1" id="KW-0472">Membrane</keyword>
<dbReference type="Proteomes" id="UP000739565">
    <property type="component" value="Unassembled WGS sequence"/>
</dbReference>
<comment type="caution">
    <text evidence="2">The sequence shown here is derived from an EMBL/GenBank/DDBJ whole genome shotgun (WGS) entry which is preliminary data.</text>
</comment>
<keyword evidence="3" id="KW-1185">Reference proteome</keyword>
<evidence type="ECO:0000256" key="1">
    <source>
        <dbReference type="SAM" id="Phobius"/>
    </source>
</evidence>
<dbReference type="RefSeq" id="WP_259661280.1">
    <property type="nucleotide sequence ID" value="NZ_JAHXRI010000007.1"/>
</dbReference>
<feature type="transmembrane region" description="Helical" evidence="1">
    <location>
        <begin position="9"/>
        <end position="29"/>
    </location>
</feature>
<gene>
    <name evidence="2" type="ORF">KZZ10_09480</name>
</gene>
<keyword evidence="1" id="KW-0812">Transmembrane</keyword>
<keyword evidence="1" id="KW-1133">Transmembrane helix</keyword>
<reference evidence="2" key="1">
    <citation type="submission" date="2021-07" db="EMBL/GenBank/DDBJ databases">
        <title>New genus and species of the family Alcaligenaceae.</title>
        <authorList>
            <person name="Hahn M.W."/>
        </authorList>
    </citation>
    <scope>NUCLEOTIDE SEQUENCE</scope>
    <source>
        <strain evidence="2">LF4-65</strain>
    </source>
</reference>
<accession>A0A953NAR6</accession>
<sequence length="47" mass="5241">MQRRTKQRLIWVTASVALSVVMVVGLIGYTTPGMRLNWETVASLCGF</sequence>
<evidence type="ECO:0000313" key="3">
    <source>
        <dbReference type="Proteomes" id="UP000739565"/>
    </source>
</evidence>
<proteinExistence type="predicted"/>
<dbReference type="AlphaFoldDB" id="A0A953NAR6"/>